<comment type="caution">
    <text evidence="3">The sequence shown here is derived from an EMBL/GenBank/DDBJ whole genome shotgun (WGS) entry which is preliminary data.</text>
</comment>
<dbReference type="EMBL" id="JAAOZC010000002">
    <property type="protein sequence ID" value="NIJ07381.1"/>
    <property type="molecule type" value="Genomic_DNA"/>
</dbReference>
<keyword evidence="2" id="KW-0472">Membrane</keyword>
<organism evidence="3 4">
    <name type="scientific">Sphingomonas vulcanisoli</name>
    <dbReference type="NCBI Taxonomy" id="1658060"/>
    <lineage>
        <taxon>Bacteria</taxon>
        <taxon>Pseudomonadati</taxon>
        <taxon>Pseudomonadota</taxon>
        <taxon>Alphaproteobacteria</taxon>
        <taxon>Sphingomonadales</taxon>
        <taxon>Sphingomonadaceae</taxon>
        <taxon>Sphingomonas</taxon>
    </lineage>
</organism>
<evidence type="ECO:0000256" key="1">
    <source>
        <dbReference type="SAM" id="MobiDB-lite"/>
    </source>
</evidence>
<accession>A0ABX0TPC2</accession>
<evidence type="ECO:0000313" key="3">
    <source>
        <dbReference type="EMBL" id="NIJ07381.1"/>
    </source>
</evidence>
<name>A0ABX0TPC2_9SPHN</name>
<reference evidence="3 4" key="1">
    <citation type="submission" date="2020-03" db="EMBL/GenBank/DDBJ databases">
        <title>Genomic Encyclopedia of Type Strains, Phase III (KMG-III): the genomes of soil and plant-associated and newly described type strains.</title>
        <authorList>
            <person name="Whitman W."/>
        </authorList>
    </citation>
    <scope>NUCLEOTIDE SEQUENCE [LARGE SCALE GENOMIC DNA]</scope>
    <source>
        <strain evidence="3 4">CECT 8804</strain>
    </source>
</reference>
<evidence type="ECO:0000256" key="2">
    <source>
        <dbReference type="SAM" id="Phobius"/>
    </source>
</evidence>
<feature type="transmembrane region" description="Helical" evidence="2">
    <location>
        <begin position="44"/>
        <end position="66"/>
    </location>
</feature>
<dbReference type="RefSeq" id="WP_167072249.1">
    <property type="nucleotide sequence ID" value="NZ_JAAOZC010000002.1"/>
</dbReference>
<sequence length="100" mass="10817">MSYIPAKKMPHVTAQSGEFDAETGKIVHLHPEETKANAAVPTRFSWIAGAAGAGLAAVVLGAFFALRSSSSRKPTRRRMRTTTKRAPARRKITAKRKNAA</sequence>
<keyword evidence="4" id="KW-1185">Reference proteome</keyword>
<proteinExistence type="predicted"/>
<protein>
    <submittedName>
        <fullName evidence="3">Uncharacterized protein</fullName>
    </submittedName>
</protein>
<gene>
    <name evidence="3" type="ORF">FHS31_000977</name>
</gene>
<feature type="compositionally biased region" description="Basic residues" evidence="1">
    <location>
        <begin position="73"/>
        <end position="100"/>
    </location>
</feature>
<keyword evidence="2" id="KW-0812">Transmembrane</keyword>
<keyword evidence="2" id="KW-1133">Transmembrane helix</keyword>
<evidence type="ECO:0000313" key="4">
    <source>
        <dbReference type="Proteomes" id="UP000727456"/>
    </source>
</evidence>
<feature type="region of interest" description="Disordered" evidence="1">
    <location>
        <begin position="70"/>
        <end position="100"/>
    </location>
</feature>
<dbReference type="Proteomes" id="UP000727456">
    <property type="component" value="Unassembled WGS sequence"/>
</dbReference>